<reference evidence="1" key="1">
    <citation type="submission" date="2022-01" db="EMBL/GenBank/DDBJ databases">
        <authorList>
            <person name="King R."/>
        </authorList>
    </citation>
    <scope>NUCLEOTIDE SEQUENCE</scope>
</reference>
<evidence type="ECO:0000313" key="1">
    <source>
        <dbReference type="EMBL" id="CAG9833341.1"/>
    </source>
</evidence>
<sequence length="423" mass="49456">MSKMTEYEDLSKVKIRDLITSTLFENQDSKSELTSKVQRRYSGLFTPLKSTHNAVIVRASIGHFDEHNPPKNDFPDGTRITRRMSAFYNCDDNKLTENKVEETEKINLATRKDKTKISDTKRYLRRKSCSDVNKTSEENHSSPIKDTKIKEVKNIKKAVRNFLLDQEHNENKENNEKIKTVKINKRCSLPDTGITDLKTESTKNAKRQRKSMNNIPVQYTENNTELNQLIKAENDFLKPNNEIFQISKKSPTSFENTNINVEGSLEMDYSRKNNYTIKKSELLNQNQDDDTMSIKNYLSHEQTLDELSLENLKIDVTDSTMKCNKENIEQTKIKNIGVKESNDKDTEILKHYTDKTIKPFNKLETIFENSKGKTIMGKRKLKRYINFEDVFTEQRRSKRKAKVRKINPSFNMKVLDLYYLQSL</sequence>
<keyword evidence="2" id="KW-1185">Reference proteome</keyword>
<name>A0A9N9T0N3_DIABA</name>
<dbReference type="EMBL" id="OU898279">
    <property type="protein sequence ID" value="CAG9833341.1"/>
    <property type="molecule type" value="Genomic_DNA"/>
</dbReference>
<dbReference type="OrthoDB" id="8035741at2759"/>
<gene>
    <name evidence="1" type="ORF">DIABBA_LOCUS6750</name>
</gene>
<accession>A0A9N9T0N3</accession>
<dbReference type="AlphaFoldDB" id="A0A9N9T0N3"/>
<organism evidence="1 2">
    <name type="scientific">Diabrotica balteata</name>
    <name type="common">Banded cucumber beetle</name>
    <dbReference type="NCBI Taxonomy" id="107213"/>
    <lineage>
        <taxon>Eukaryota</taxon>
        <taxon>Metazoa</taxon>
        <taxon>Ecdysozoa</taxon>
        <taxon>Arthropoda</taxon>
        <taxon>Hexapoda</taxon>
        <taxon>Insecta</taxon>
        <taxon>Pterygota</taxon>
        <taxon>Neoptera</taxon>
        <taxon>Endopterygota</taxon>
        <taxon>Coleoptera</taxon>
        <taxon>Polyphaga</taxon>
        <taxon>Cucujiformia</taxon>
        <taxon>Chrysomeloidea</taxon>
        <taxon>Chrysomelidae</taxon>
        <taxon>Galerucinae</taxon>
        <taxon>Diabroticina</taxon>
        <taxon>Diabroticites</taxon>
        <taxon>Diabrotica</taxon>
    </lineage>
</organism>
<dbReference type="Proteomes" id="UP001153709">
    <property type="component" value="Chromosome 4"/>
</dbReference>
<evidence type="ECO:0000313" key="2">
    <source>
        <dbReference type="Proteomes" id="UP001153709"/>
    </source>
</evidence>
<protein>
    <submittedName>
        <fullName evidence="1">Uncharacterized protein</fullName>
    </submittedName>
</protein>
<proteinExistence type="predicted"/>